<sequence length="72" mass="7756">MFEPTYLYCGIELRDGTLDIGDGLLENGDLTLLDGSGKGRADEGEEKSLGELHVDGSLARVIKKGFVVSKQK</sequence>
<protein>
    <submittedName>
        <fullName evidence="1">Uncharacterized protein</fullName>
    </submittedName>
</protein>
<gene>
    <name evidence="1" type="ORF">CTA1_3753</name>
</gene>
<dbReference type="EMBL" id="PJEX01000074">
    <property type="protein sequence ID" value="TKW56246.1"/>
    <property type="molecule type" value="Genomic_DNA"/>
</dbReference>
<accession>A0A4V6DJE4</accession>
<evidence type="ECO:0000313" key="2">
    <source>
        <dbReference type="Proteomes" id="UP000310108"/>
    </source>
</evidence>
<organism evidence="1 2">
    <name type="scientific">Colletotrichum tanaceti</name>
    <dbReference type="NCBI Taxonomy" id="1306861"/>
    <lineage>
        <taxon>Eukaryota</taxon>
        <taxon>Fungi</taxon>
        <taxon>Dikarya</taxon>
        <taxon>Ascomycota</taxon>
        <taxon>Pezizomycotina</taxon>
        <taxon>Sordariomycetes</taxon>
        <taxon>Hypocreomycetidae</taxon>
        <taxon>Glomerellales</taxon>
        <taxon>Glomerellaceae</taxon>
        <taxon>Colletotrichum</taxon>
        <taxon>Colletotrichum destructivum species complex</taxon>
    </lineage>
</organism>
<evidence type="ECO:0000313" key="1">
    <source>
        <dbReference type="EMBL" id="TKW56246.1"/>
    </source>
</evidence>
<comment type="caution">
    <text evidence="1">The sequence shown here is derived from an EMBL/GenBank/DDBJ whole genome shotgun (WGS) entry which is preliminary data.</text>
</comment>
<dbReference type="Proteomes" id="UP000310108">
    <property type="component" value="Unassembled WGS sequence"/>
</dbReference>
<keyword evidence="2" id="KW-1185">Reference proteome</keyword>
<reference evidence="1 2" key="1">
    <citation type="journal article" date="2019" name="PLoS ONE">
        <title>Comparative genome analysis indicates high evolutionary potential of pathogenicity genes in Colletotrichum tanaceti.</title>
        <authorList>
            <person name="Lelwala R.V."/>
            <person name="Korhonen P.K."/>
            <person name="Young N.D."/>
            <person name="Scott J.B."/>
            <person name="Ades P.A."/>
            <person name="Gasser R.B."/>
            <person name="Taylor P.W.J."/>
        </authorList>
    </citation>
    <scope>NUCLEOTIDE SEQUENCE [LARGE SCALE GENOMIC DNA]</scope>
    <source>
        <strain evidence="1">BRIP57314</strain>
    </source>
</reference>
<name>A0A4V6DJE4_9PEZI</name>
<dbReference type="AlphaFoldDB" id="A0A4V6DJE4"/>
<proteinExistence type="predicted"/>